<accession>A0A8B6X8L4</accession>
<evidence type="ECO:0000256" key="8">
    <source>
        <dbReference type="ARBA" id="ARBA00023136"/>
    </source>
</evidence>
<dbReference type="GO" id="GO:0005886">
    <property type="term" value="C:plasma membrane"/>
    <property type="evidence" value="ECO:0007669"/>
    <property type="project" value="UniProtKB-SubCell"/>
</dbReference>
<dbReference type="InterPro" id="IPR011908">
    <property type="entry name" value="LipoPS_heptosylTferase-I"/>
</dbReference>
<comment type="pathway">
    <text evidence="2">Bacterial outer membrane biogenesis; LPS core biosynthesis.</text>
</comment>
<evidence type="ECO:0000256" key="2">
    <source>
        <dbReference type="ARBA" id="ARBA00004713"/>
    </source>
</evidence>
<keyword evidence="14" id="KW-1185">Reference proteome</keyword>
<evidence type="ECO:0000256" key="3">
    <source>
        <dbReference type="ARBA" id="ARBA00022475"/>
    </source>
</evidence>
<evidence type="ECO:0000256" key="13">
    <source>
        <dbReference type="ARBA" id="ARBA00049201"/>
    </source>
</evidence>
<name>A0A8B6X8L4_9BURK</name>
<evidence type="ECO:0000256" key="10">
    <source>
        <dbReference type="ARBA" id="ARBA00044041"/>
    </source>
</evidence>
<protein>
    <recommendedName>
        <fullName evidence="11">Lipopolysaccharide heptosyltransferase 1</fullName>
        <ecNumber evidence="10">2.4.99.23</ecNumber>
    </recommendedName>
    <alternativeName>
        <fullName evidence="12">ADP-heptose:lipopolysaccharide heptosyltransferase I</fullName>
    </alternativeName>
</protein>
<evidence type="ECO:0000313" key="14">
    <source>
        <dbReference type="Proteomes" id="UP000675920"/>
    </source>
</evidence>
<sequence length="358" mass="38520">MNLPAAPALPGLSAPRLARPPRRLLVVKLSALGDQIFMLAAVTDALRRWPGLEVDWVVDERFAAIPRLHPEVRRVFTVPLRRWRKAPLRGAHWRELAALVRSLRESEYDLVVDGQGMWKSLIVSRLARAADSITHDPGDCGEAGSARHFRRRCPPVPHLHGAARLRALMAAALDSDPHCPPDYALHCVALPAGIEPPPPDWALLQPHASRPHKRCADELWVRLGQALVARGVTPVLPWGNDTERAESAAICAAIGPSARLAPRLDIPAWIGWLGTARLCVSTDTGLGHIASACRVATIMLFRDGPVPVFAPADPVRSSALGGGGCWPTEAELDAALARALRPTTATADSAAAPALQRA</sequence>
<evidence type="ECO:0000256" key="9">
    <source>
        <dbReference type="ARBA" id="ARBA00043995"/>
    </source>
</evidence>
<evidence type="ECO:0000256" key="12">
    <source>
        <dbReference type="ARBA" id="ARBA00044330"/>
    </source>
</evidence>
<dbReference type="CDD" id="cd03789">
    <property type="entry name" value="GT9_LPS_heptosyltransferase"/>
    <property type="match status" value="1"/>
</dbReference>
<dbReference type="GO" id="GO:0009244">
    <property type="term" value="P:lipopolysaccharide core region biosynthetic process"/>
    <property type="evidence" value="ECO:0007669"/>
    <property type="project" value="InterPro"/>
</dbReference>
<dbReference type="InterPro" id="IPR051199">
    <property type="entry name" value="LPS_LOS_Heptosyltrfase"/>
</dbReference>
<dbReference type="NCBIfam" id="TIGR02193">
    <property type="entry name" value="heptsyl_trn_I"/>
    <property type="match status" value="1"/>
</dbReference>
<organism evidence="14 15">
    <name type="scientific">Derxia gummosa DSM 723</name>
    <dbReference type="NCBI Taxonomy" id="1121388"/>
    <lineage>
        <taxon>Bacteria</taxon>
        <taxon>Pseudomonadati</taxon>
        <taxon>Pseudomonadota</taxon>
        <taxon>Betaproteobacteria</taxon>
        <taxon>Burkholderiales</taxon>
        <taxon>Alcaligenaceae</taxon>
        <taxon>Derxia</taxon>
    </lineage>
</organism>
<evidence type="ECO:0000256" key="6">
    <source>
        <dbReference type="ARBA" id="ARBA00022679"/>
    </source>
</evidence>
<dbReference type="PANTHER" id="PTHR30160">
    <property type="entry name" value="TETRAACYLDISACCHARIDE 4'-KINASE-RELATED"/>
    <property type="match status" value="1"/>
</dbReference>
<dbReference type="RefSeq" id="WP_051377872.1">
    <property type="nucleotide sequence ID" value="NZ_AXWS01000007.1"/>
</dbReference>
<keyword evidence="8" id="KW-0472">Membrane</keyword>
<evidence type="ECO:0000256" key="7">
    <source>
        <dbReference type="ARBA" id="ARBA00022985"/>
    </source>
</evidence>
<dbReference type="PANTHER" id="PTHR30160:SF19">
    <property type="entry name" value="LIPOPOLYSACCHARIDE HEPTOSYLTRANSFERASE 1"/>
    <property type="match status" value="1"/>
</dbReference>
<keyword evidence="7" id="KW-0448">Lipopolysaccharide biosynthesis</keyword>
<keyword evidence="6" id="KW-0808">Transferase</keyword>
<dbReference type="OrthoDB" id="9767552at2"/>
<dbReference type="GO" id="GO:0005829">
    <property type="term" value="C:cytosol"/>
    <property type="evidence" value="ECO:0007669"/>
    <property type="project" value="TreeGrafter"/>
</dbReference>
<dbReference type="Gene3D" id="3.40.50.2000">
    <property type="entry name" value="Glycogen Phosphorylase B"/>
    <property type="match status" value="2"/>
</dbReference>
<keyword evidence="5" id="KW-0328">Glycosyltransferase</keyword>
<comment type="similarity">
    <text evidence="9">Belongs to the glycosyltransferase 9 family.</text>
</comment>
<gene>
    <name evidence="15" type="primary">waaC</name>
</gene>
<comment type="catalytic activity">
    <reaction evidence="13">
        <text>an alpha-Kdo-(2-&gt;4)-alpha-Kdo-(2-&gt;6)-lipid A + ADP-L-glycero-beta-D-manno-heptose = an L-alpha-D-Hep-(1-&gt;5)-[alpha-Kdo-(2-&gt;4)]-alpha-Kdo-(2-&gt;6)-lipid A + ADP + H(+)</text>
        <dbReference type="Rhea" id="RHEA:74067"/>
        <dbReference type="ChEBI" id="CHEBI:15378"/>
        <dbReference type="ChEBI" id="CHEBI:61506"/>
        <dbReference type="ChEBI" id="CHEBI:176431"/>
        <dbReference type="ChEBI" id="CHEBI:193068"/>
        <dbReference type="ChEBI" id="CHEBI:456216"/>
        <dbReference type="EC" id="2.4.99.23"/>
    </reaction>
</comment>
<dbReference type="Pfam" id="PF01075">
    <property type="entry name" value="Glyco_transf_9"/>
    <property type="match status" value="1"/>
</dbReference>
<evidence type="ECO:0000256" key="4">
    <source>
        <dbReference type="ARBA" id="ARBA00022519"/>
    </source>
</evidence>
<evidence type="ECO:0000313" key="15">
    <source>
        <dbReference type="RefSeq" id="WP_051377872.1"/>
    </source>
</evidence>
<proteinExistence type="inferred from homology"/>
<comment type="subcellular location">
    <subcellularLocation>
        <location evidence="1">Cell inner membrane</location>
        <topology evidence="1">Peripheral membrane protein</topology>
        <orientation evidence="1">Cytoplasmic side</orientation>
    </subcellularLocation>
</comment>
<keyword evidence="4" id="KW-0997">Cell inner membrane</keyword>
<evidence type="ECO:0000256" key="5">
    <source>
        <dbReference type="ARBA" id="ARBA00022676"/>
    </source>
</evidence>
<dbReference type="AlphaFoldDB" id="A0A8B6X8L4"/>
<dbReference type="InterPro" id="IPR002201">
    <property type="entry name" value="Glyco_trans_9"/>
</dbReference>
<dbReference type="Proteomes" id="UP000675920">
    <property type="component" value="Unplaced"/>
</dbReference>
<reference evidence="15" key="2">
    <citation type="journal article" date="2000" name="Eur. J. Biochem.">
        <title>Comparative functional characterization in vitro of heptosyltransferase I (WaaC) and II (WaaF) from Escherichia coli.</title>
        <authorList>
            <person name="Gronow S."/>
            <person name="Brabetz W."/>
            <person name="Brade H."/>
        </authorList>
    </citation>
    <scope>NUCLEOTIDE SEQUENCE</scope>
</reference>
<evidence type="ECO:0000256" key="11">
    <source>
        <dbReference type="ARBA" id="ARBA00044190"/>
    </source>
</evidence>
<dbReference type="SUPFAM" id="SSF53756">
    <property type="entry name" value="UDP-Glycosyltransferase/glycogen phosphorylase"/>
    <property type="match status" value="1"/>
</dbReference>
<dbReference type="GO" id="GO:0008713">
    <property type="term" value="F:ADP-heptose-lipopolysaccharide heptosyltransferase activity"/>
    <property type="evidence" value="ECO:0007669"/>
    <property type="project" value="TreeGrafter"/>
</dbReference>
<keyword evidence="3" id="KW-1003">Cell membrane</keyword>
<reference evidence="15" key="3">
    <citation type="submission" date="2025-08" db="UniProtKB">
        <authorList>
            <consortium name="RefSeq"/>
        </authorList>
    </citation>
    <scope>IDENTIFICATION</scope>
</reference>
<evidence type="ECO:0000256" key="1">
    <source>
        <dbReference type="ARBA" id="ARBA00004515"/>
    </source>
</evidence>
<reference evidence="15" key="1">
    <citation type="journal article" date="1998" name="Gene">
        <title>Cloning, sequencing, and characterization of the lipopolysaccharide biosynthetic enzyme heptosyltransferase I gene (waaC) from Campylobacter jejuni and Campylobacter coli.</title>
        <authorList>
            <person name="Klena J.D."/>
            <person name="Gray S.A."/>
            <person name="Konkel M.E."/>
        </authorList>
    </citation>
    <scope>NUCLEOTIDE SEQUENCE</scope>
</reference>
<dbReference type="EC" id="2.4.99.23" evidence="10"/>